<dbReference type="AlphaFoldDB" id="A0AAT9FKS0"/>
<dbReference type="Gene3D" id="3.40.50.1000">
    <property type="entry name" value="HAD superfamily/HAD-like"/>
    <property type="match status" value="1"/>
</dbReference>
<name>A0AAT9FKS0_9BACT</name>
<gene>
    <name evidence="1" type="primary">yhcW</name>
    <name evidence="1" type="ORF">NT6N_17370</name>
</gene>
<dbReference type="PANTHER" id="PTHR18901:SF38">
    <property type="entry name" value="PSEUDOURIDINE-5'-PHOSPHATASE"/>
    <property type="match status" value="1"/>
</dbReference>
<dbReference type="SFLD" id="SFLDG01129">
    <property type="entry name" value="C1.5:_HAD__Beta-PGM__Phosphata"/>
    <property type="match status" value="1"/>
</dbReference>
<dbReference type="InterPro" id="IPR006439">
    <property type="entry name" value="HAD-SF_hydro_IA"/>
</dbReference>
<dbReference type="PRINTS" id="PR00413">
    <property type="entry name" value="HADHALOGNASE"/>
</dbReference>
<dbReference type="SFLD" id="SFLDS00003">
    <property type="entry name" value="Haloacid_Dehalogenase"/>
    <property type="match status" value="1"/>
</dbReference>
<dbReference type="Pfam" id="PF13419">
    <property type="entry name" value="HAD_2"/>
    <property type="match status" value="1"/>
</dbReference>
<evidence type="ECO:0000313" key="1">
    <source>
        <dbReference type="EMBL" id="BDS06697.1"/>
    </source>
</evidence>
<dbReference type="InterPro" id="IPR036412">
    <property type="entry name" value="HAD-like_sf"/>
</dbReference>
<dbReference type="NCBIfam" id="TIGR01509">
    <property type="entry name" value="HAD-SF-IA-v3"/>
    <property type="match status" value="1"/>
</dbReference>
<dbReference type="Gene3D" id="1.10.150.240">
    <property type="entry name" value="Putative phosphatase, domain 2"/>
    <property type="match status" value="1"/>
</dbReference>
<organism evidence="1">
    <name type="scientific">Oceaniferula spumae</name>
    <dbReference type="NCBI Taxonomy" id="2979115"/>
    <lineage>
        <taxon>Bacteria</taxon>
        <taxon>Pseudomonadati</taxon>
        <taxon>Verrucomicrobiota</taxon>
        <taxon>Verrucomicrobiia</taxon>
        <taxon>Verrucomicrobiales</taxon>
        <taxon>Verrucomicrobiaceae</taxon>
        <taxon>Oceaniferula</taxon>
    </lineage>
</organism>
<dbReference type="KEGG" id="osu:NT6N_17370"/>
<proteinExistence type="predicted"/>
<dbReference type="InterPro" id="IPR023214">
    <property type="entry name" value="HAD_sf"/>
</dbReference>
<dbReference type="InterPro" id="IPR023198">
    <property type="entry name" value="PGP-like_dom2"/>
</dbReference>
<dbReference type="EMBL" id="AP026866">
    <property type="protein sequence ID" value="BDS06697.1"/>
    <property type="molecule type" value="Genomic_DNA"/>
</dbReference>
<dbReference type="InterPro" id="IPR041492">
    <property type="entry name" value="HAD_2"/>
</dbReference>
<dbReference type="SUPFAM" id="SSF56784">
    <property type="entry name" value="HAD-like"/>
    <property type="match status" value="1"/>
</dbReference>
<dbReference type="PANTHER" id="PTHR18901">
    <property type="entry name" value="2-DEOXYGLUCOSE-6-PHOSPHATE PHOSPHATASE 2"/>
    <property type="match status" value="1"/>
</dbReference>
<sequence>MNPDFQQALTKAKAVLFDFDGVILDSEWPIYQSWKKLFAREGFDLAPDIYVKCIGSDFDTWSPEKYLEDLSGRTFDWKQENSARQVEILRDLEGCPAMPGVEAFIESLSKNDDISTAVVSSSSHHWVDGWIDKLNLTKHFETTVCRGDAPRIKPAPDLYLEAALRLKVEPKDCIVIEDSMNGMLSAHEAGMSVLAVPNRLTSVLDFSNANWQVESLTELS</sequence>
<protein>
    <recommendedName>
        <fullName evidence="2">Haloacid dehalogenase</fullName>
    </recommendedName>
</protein>
<evidence type="ECO:0008006" key="2">
    <source>
        <dbReference type="Google" id="ProtNLM"/>
    </source>
</evidence>
<reference evidence="1" key="1">
    <citation type="submission" date="2024-07" db="EMBL/GenBank/DDBJ databases">
        <title>Complete genome sequence of Verrucomicrobiaceae bacterium NT6N.</title>
        <authorList>
            <person name="Huang C."/>
            <person name="Takami H."/>
            <person name="Hamasaki K."/>
        </authorList>
    </citation>
    <scope>NUCLEOTIDE SEQUENCE</scope>
    <source>
        <strain evidence="1">NT6N</strain>
    </source>
</reference>
<accession>A0AAT9FKS0</accession>